<dbReference type="InterPro" id="IPR013766">
    <property type="entry name" value="Thioredoxin_domain"/>
</dbReference>
<keyword evidence="4" id="KW-1015">Disulfide bond</keyword>
<evidence type="ECO:0000313" key="9">
    <source>
        <dbReference type="EMBL" id="MBB5272575.1"/>
    </source>
</evidence>
<dbReference type="CDD" id="cd02947">
    <property type="entry name" value="TRX_family"/>
    <property type="match status" value="1"/>
</dbReference>
<reference evidence="9 10" key="1">
    <citation type="submission" date="2020-08" db="EMBL/GenBank/DDBJ databases">
        <title>Genomic Encyclopedia of Type Strains, Phase IV (KMG-IV): sequencing the most valuable type-strain genomes for metagenomic binning, comparative biology and taxonomic classification.</title>
        <authorList>
            <person name="Goeker M."/>
        </authorList>
    </citation>
    <scope>NUCLEOTIDE SEQUENCE [LARGE SCALE GENOMIC DNA]</scope>
    <source>
        <strain evidence="9 10">DSM 29781</strain>
    </source>
</reference>
<evidence type="ECO:0000313" key="10">
    <source>
        <dbReference type="Proteomes" id="UP000532440"/>
    </source>
</evidence>
<keyword evidence="3" id="KW-0249">Electron transport</keyword>
<dbReference type="PROSITE" id="PS00194">
    <property type="entry name" value="THIOREDOXIN_1"/>
    <property type="match status" value="1"/>
</dbReference>
<dbReference type="GO" id="GO:0015035">
    <property type="term" value="F:protein-disulfide reductase activity"/>
    <property type="evidence" value="ECO:0007669"/>
    <property type="project" value="UniProtKB-UniRule"/>
</dbReference>
<proteinExistence type="inferred from homology"/>
<dbReference type="PANTHER" id="PTHR45663">
    <property type="entry name" value="GEO12009P1"/>
    <property type="match status" value="1"/>
</dbReference>
<keyword evidence="5" id="KW-0676">Redox-active center</keyword>
<evidence type="ECO:0000256" key="7">
    <source>
        <dbReference type="SAM" id="MobiDB-lite"/>
    </source>
</evidence>
<feature type="region of interest" description="Disordered" evidence="7">
    <location>
        <begin position="111"/>
        <end position="137"/>
    </location>
</feature>
<evidence type="ECO:0000256" key="2">
    <source>
        <dbReference type="ARBA" id="ARBA00022448"/>
    </source>
</evidence>
<dbReference type="Pfam" id="PF00085">
    <property type="entry name" value="Thioredoxin"/>
    <property type="match status" value="1"/>
</dbReference>
<feature type="compositionally biased region" description="Acidic residues" evidence="7">
    <location>
        <begin position="120"/>
        <end position="130"/>
    </location>
</feature>
<organism evidence="9 10">
    <name type="scientific">Quisquiliibacterium transsilvanicum</name>
    <dbReference type="NCBI Taxonomy" id="1549638"/>
    <lineage>
        <taxon>Bacteria</taxon>
        <taxon>Pseudomonadati</taxon>
        <taxon>Pseudomonadota</taxon>
        <taxon>Betaproteobacteria</taxon>
        <taxon>Burkholderiales</taxon>
        <taxon>Burkholderiaceae</taxon>
        <taxon>Quisquiliibacterium</taxon>
    </lineage>
</organism>
<dbReference type="AlphaFoldDB" id="A0A7W8M9Q3"/>
<dbReference type="InterPro" id="IPR005746">
    <property type="entry name" value="Thioredoxin"/>
</dbReference>
<dbReference type="PRINTS" id="PR00421">
    <property type="entry name" value="THIOREDOXIN"/>
</dbReference>
<comment type="caution">
    <text evidence="9">The sequence shown here is derived from an EMBL/GenBank/DDBJ whole genome shotgun (WGS) entry which is preliminary data.</text>
</comment>
<evidence type="ECO:0000256" key="1">
    <source>
        <dbReference type="ARBA" id="ARBA00008987"/>
    </source>
</evidence>
<dbReference type="InterPro" id="IPR036249">
    <property type="entry name" value="Thioredoxin-like_sf"/>
</dbReference>
<dbReference type="PROSITE" id="PS51352">
    <property type="entry name" value="THIOREDOXIN_2"/>
    <property type="match status" value="1"/>
</dbReference>
<dbReference type="Gene3D" id="3.40.30.10">
    <property type="entry name" value="Glutaredoxin"/>
    <property type="match status" value="1"/>
</dbReference>
<dbReference type="PANTHER" id="PTHR45663:SF40">
    <property type="entry name" value="THIOREDOXIN 2"/>
    <property type="match status" value="1"/>
</dbReference>
<dbReference type="NCBIfam" id="TIGR01068">
    <property type="entry name" value="thioredoxin"/>
    <property type="match status" value="1"/>
</dbReference>
<evidence type="ECO:0000256" key="6">
    <source>
        <dbReference type="NCBIfam" id="TIGR01068"/>
    </source>
</evidence>
<feature type="domain" description="Thioredoxin" evidence="8">
    <location>
        <begin position="1"/>
        <end position="105"/>
    </location>
</feature>
<name>A0A7W8M9Q3_9BURK</name>
<dbReference type="InterPro" id="IPR017937">
    <property type="entry name" value="Thioredoxin_CS"/>
</dbReference>
<sequence length="137" mass="15156">MTATALTSENFDTTVTGNDIVVIDFWAPWCGPCRSFAPIFDKVAEENPDLAFVKVNTDEEQALAGHFGIRSIPTLMIFREQVIVFQQAGALPKGALDDILGQVRQLDMDEVRRGARPYEADDGEEDDAEEPAPRTLQ</sequence>
<comment type="similarity">
    <text evidence="1">Belongs to the thioredoxin family.</text>
</comment>
<accession>A0A7W8M9Q3</accession>
<keyword evidence="10" id="KW-1185">Reference proteome</keyword>
<dbReference type="GO" id="GO:0005829">
    <property type="term" value="C:cytosol"/>
    <property type="evidence" value="ECO:0007669"/>
    <property type="project" value="TreeGrafter"/>
</dbReference>
<dbReference type="EMBL" id="JACHGB010000005">
    <property type="protein sequence ID" value="MBB5272575.1"/>
    <property type="molecule type" value="Genomic_DNA"/>
</dbReference>
<evidence type="ECO:0000256" key="4">
    <source>
        <dbReference type="ARBA" id="ARBA00023157"/>
    </source>
</evidence>
<evidence type="ECO:0000259" key="8">
    <source>
        <dbReference type="PROSITE" id="PS51352"/>
    </source>
</evidence>
<dbReference type="Proteomes" id="UP000532440">
    <property type="component" value="Unassembled WGS sequence"/>
</dbReference>
<keyword evidence="2" id="KW-0813">Transport</keyword>
<dbReference type="SUPFAM" id="SSF52833">
    <property type="entry name" value="Thioredoxin-like"/>
    <property type="match status" value="1"/>
</dbReference>
<dbReference type="RefSeq" id="WP_183968231.1">
    <property type="nucleotide sequence ID" value="NZ_BAABEW010000012.1"/>
</dbReference>
<dbReference type="FunFam" id="3.40.30.10:FF:000155">
    <property type="entry name" value="Thioredoxin"/>
    <property type="match status" value="1"/>
</dbReference>
<protein>
    <recommendedName>
        <fullName evidence="6">Thioredoxin</fullName>
    </recommendedName>
</protein>
<evidence type="ECO:0000256" key="5">
    <source>
        <dbReference type="ARBA" id="ARBA00023284"/>
    </source>
</evidence>
<gene>
    <name evidence="9" type="ORF">HNQ70_002598</name>
</gene>
<evidence type="ECO:0000256" key="3">
    <source>
        <dbReference type="ARBA" id="ARBA00022982"/>
    </source>
</evidence>